<dbReference type="KEGG" id="rfr:Rfer_0782"/>
<evidence type="ECO:0000256" key="1">
    <source>
        <dbReference type="ARBA" id="ARBA00022553"/>
    </source>
</evidence>
<accession>Q220M1</accession>
<proteinExistence type="predicted"/>
<dbReference type="eggNOG" id="COG2197">
    <property type="taxonomic scope" value="Bacteria"/>
</dbReference>
<dbReference type="SMART" id="SM00421">
    <property type="entry name" value="HTH_LUXR"/>
    <property type="match status" value="1"/>
</dbReference>
<dbReference type="InterPro" id="IPR001789">
    <property type="entry name" value="Sig_transdc_resp-reg_receiver"/>
</dbReference>
<dbReference type="PANTHER" id="PTHR43214:SF38">
    <property type="entry name" value="NITRATE_NITRITE RESPONSE REGULATOR PROTEIN NARL"/>
    <property type="match status" value="1"/>
</dbReference>
<dbReference type="Proteomes" id="UP000008332">
    <property type="component" value="Chromosome"/>
</dbReference>
<dbReference type="PROSITE" id="PS50043">
    <property type="entry name" value="HTH_LUXR_2"/>
    <property type="match status" value="1"/>
</dbReference>
<evidence type="ECO:0000313" key="6">
    <source>
        <dbReference type="EMBL" id="ABD68532.1"/>
    </source>
</evidence>
<dbReference type="InterPro" id="IPR011006">
    <property type="entry name" value="CheY-like_superfamily"/>
</dbReference>
<name>Q220M1_ALBFT</name>
<dbReference type="Pfam" id="PF00196">
    <property type="entry name" value="GerE"/>
    <property type="match status" value="1"/>
</dbReference>
<evidence type="ECO:0000256" key="3">
    <source>
        <dbReference type="PROSITE-ProRule" id="PRU00169"/>
    </source>
</evidence>
<dbReference type="OrthoDB" id="561214at2"/>
<dbReference type="GO" id="GO:0006355">
    <property type="term" value="P:regulation of DNA-templated transcription"/>
    <property type="evidence" value="ECO:0007669"/>
    <property type="project" value="InterPro"/>
</dbReference>
<evidence type="ECO:0000256" key="2">
    <source>
        <dbReference type="ARBA" id="ARBA00023125"/>
    </source>
</evidence>
<dbReference type="HOGENOM" id="CLU_000445_90_10_4"/>
<sequence>MQMSFVDAPRAVIDAPSRPIRVFLVDDHQITLWGLRRLIEATNPRMEVVGTASSRTELLNHDAAATADVILLDLDLGGEDAAASLADLRQRCPGRVLVLTASDDPAQHRAAMVKGARGVIHKSEAAETILRAIEKVNNGEVWLNRALLGEVLGMLTDDSPAAAPRQADPDAQRIASLTTREREIVVTMVHCAGAKQLAVADELKMSEHTLRNHLTTIYDKLGVRGRLELHVFSTMHGLGAATGRACGA</sequence>
<keyword evidence="2" id="KW-0238">DNA-binding</keyword>
<dbReference type="CDD" id="cd17535">
    <property type="entry name" value="REC_NarL-like"/>
    <property type="match status" value="1"/>
</dbReference>
<feature type="domain" description="Response regulatory" evidence="5">
    <location>
        <begin position="21"/>
        <end position="137"/>
    </location>
</feature>
<dbReference type="InterPro" id="IPR000792">
    <property type="entry name" value="Tscrpt_reg_LuxR_C"/>
</dbReference>
<evidence type="ECO:0000313" key="7">
    <source>
        <dbReference type="Proteomes" id="UP000008332"/>
    </source>
</evidence>
<keyword evidence="1 3" id="KW-0597">Phosphoprotein</keyword>
<gene>
    <name evidence="6" type="ordered locus">Rfer_0782</name>
</gene>
<dbReference type="InterPro" id="IPR016032">
    <property type="entry name" value="Sig_transdc_resp-reg_C-effctor"/>
</dbReference>
<dbReference type="AlphaFoldDB" id="Q220M1"/>
<dbReference type="GO" id="GO:0003677">
    <property type="term" value="F:DNA binding"/>
    <property type="evidence" value="ECO:0007669"/>
    <property type="project" value="UniProtKB-KW"/>
</dbReference>
<dbReference type="PROSITE" id="PS50110">
    <property type="entry name" value="RESPONSE_REGULATORY"/>
    <property type="match status" value="1"/>
</dbReference>
<dbReference type="PANTHER" id="PTHR43214">
    <property type="entry name" value="TWO-COMPONENT RESPONSE REGULATOR"/>
    <property type="match status" value="1"/>
</dbReference>
<dbReference type="SUPFAM" id="SSF52172">
    <property type="entry name" value="CheY-like"/>
    <property type="match status" value="1"/>
</dbReference>
<dbReference type="EMBL" id="CP000267">
    <property type="protein sequence ID" value="ABD68532.1"/>
    <property type="molecule type" value="Genomic_DNA"/>
</dbReference>
<feature type="domain" description="HTH luxR-type" evidence="4">
    <location>
        <begin position="170"/>
        <end position="237"/>
    </location>
</feature>
<dbReference type="STRING" id="338969.Rfer_0782"/>
<protein>
    <submittedName>
        <fullName evidence="6">Two component transcriptional regulator, LuxR family</fullName>
    </submittedName>
</protein>
<organism evidence="6 7">
    <name type="scientific">Albidiferax ferrireducens (strain ATCC BAA-621 / DSM 15236 / T118)</name>
    <name type="common">Rhodoferax ferrireducens</name>
    <dbReference type="NCBI Taxonomy" id="338969"/>
    <lineage>
        <taxon>Bacteria</taxon>
        <taxon>Pseudomonadati</taxon>
        <taxon>Pseudomonadota</taxon>
        <taxon>Betaproteobacteria</taxon>
        <taxon>Burkholderiales</taxon>
        <taxon>Comamonadaceae</taxon>
        <taxon>Rhodoferax</taxon>
    </lineage>
</organism>
<evidence type="ECO:0000259" key="5">
    <source>
        <dbReference type="PROSITE" id="PS50110"/>
    </source>
</evidence>
<dbReference type="RefSeq" id="WP_011463105.1">
    <property type="nucleotide sequence ID" value="NC_007908.1"/>
</dbReference>
<reference evidence="7" key="1">
    <citation type="submission" date="2006-02" db="EMBL/GenBank/DDBJ databases">
        <title>Complete sequence of chromosome of Rhodoferax ferrireducens DSM 15236.</title>
        <authorList>
            <person name="Copeland A."/>
            <person name="Lucas S."/>
            <person name="Lapidus A."/>
            <person name="Barry K."/>
            <person name="Detter J.C."/>
            <person name="Glavina del Rio T."/>
            <person name="Hammon N."/>
            <person name="Israni S."/>
            <person name="Pitluck S."/>
            <person name="Brettin T."/>
            <person name="Bruce D."/>
            <person name="Han C."/>
            <person name="Tapia R."/>
            <person name="Gilna P."/>
            <person name="Kiss H."/>
            <person name="Schmutz J."/>
            <person name="Larimer F."/>
            <person name="Land M."/>
            <person name="Kyrpides N."/>
            <person name="Ivanova N."/>
            <person name="Richardson P."/>
        </authorList>
    </citation>
    <scope>NUCLEOTIDE SEQUENCE [LARGE SCALE GENOMIC DNA]</scope>
    <source>
        <strain evidence="7">ATCC BAA-621 / DSM 15236 / T118</strain>
    </source>
</reference>
<dbReference type="Pfam" id="PF00072">
    <property type="entry name" value="Response_reg"/>
    <property type="match status" value="1"/>
</dbReference>
<evidence type="ECO:0000259" key="4">
    <source>
        <dbReference type="PROSITE" id="PS50043"/>
    </source>
</evidence>
<keyword evidence="7" id="KW-1185">Reference proteome</keyword>
<dbReference type="SUPFAM" id="SSF46894">
    <property type="entry name" value="C-terminal effector domain of the bipartite response regulators"/>
    <property type="match status" value="1"/>
</dbReference>
<feature type="modified residue" description="4-aspartylphosphate" evidence="3">
    <location>
        <position position="73"/>
    </location>
</feature>
<dbReference type="SMART" id="SM00448">
    <property type="entry name" value="REC"/>
    <property type="match status" value="1"/>
</dbReference>
<dbReference type="InterPro" id="IPR039420">
    <property type="entry name" value="WalR-like"/>
</dbReference>
<dbReference type="GO" id="GO:0000160">
    <property type="term" value="P:phosphorelay signal transduction system"/>
    <property type="evidence" value="ECO:0007669"/>
    <property type="project" value="InterPro"/>
</dbReference>
<dbReference type="InterPro" id="IPR058245">
    <property type="entry name" value="NreC/VraR/RcsB-like_REC"/>
</dbReference>
<dbReference type="Gene3D" id="3.40.50.2300">
    <property type="match status" value="1"/>
</dbReference>